<organism evidence="2 3">
    <name type="scientific">Hohenbuehelia grisea</name>
    <dbReference type="NCBI Taxonomy" id="104357"/>
    <lineage>
        <taxon>Eukaryota</taxon>
        <taxon>Fungi</taxon>
        <taxon>Dikarya</taxon>
        <taxon>Basidiomycota</taxon>
        <taxon>Agaricomycotina</taxon>
        <taxon>Agaricomycetes</taxon>
        <taxon>Agaricomycetidae</taxon>
        <taxon>Agaricales</taxon>
        <taxon>Pleurotineae</taxon>
        <taxon>Pleurotaceae</taxon>
        <taxon>Hohenbuehelia</taxon>
    </lineage>
</organism>
<feature type="region of interest" description="Disordered" evidence="1">
    <location>
        <begin position="84"/>
        <end position="104"/>
    </location>
</feature>
<reference evidence="3" key="1">
    <citation type="submission" date="2024-06" db="EMBL/GenBank/DDBJ databases">
        <title>Multi-omics analyses provide insights into the biosynthesis of the anticancer antibiotic pleurotin in Hohenbuehelia grisea.</title>
        <authorList>
            <person name="Weaver J.A."/>
            <person name="Alberti F."/>
        </authorList>
    </citation>
    <scope>NUCLEOTIDE SEQUENCE [LARGE SCALE GENOMIC DNA]</scope>
    <source>
        <strain evidence="3">T-177</strain>
    </source>
</reference>
<name>A0ABR3JRT1_9AGAR</name>
<dbReference type="Proteomes" id="UP001556367">
    <property type="component" value="Unassembled WGS sequence"/>
</dbReference>
<sequence length="228" mass="25888">MQVLGLEEEVLEGLLAMLQSLAKTVFGPSTYIDQNTPKRFWEQFFERAVVSFPGAKDPEKAKVIRRYITKVTQRRHQHWRAGYPKGRELKQQPTTPSSTSDQMPIAIPSGGVNGSEGQNLEPLSFEECALQGDILTTHASSTTDSRVRVSLIAISPPIQSPKMNNDLHSSIFLLELDMFAVLSSLLPHRVVFLRVYMVIGPFFSQYKDWNHNRVTKSAFSQHKDWDRN</sequence>
<evidence type="ECO:0000256" key="1">
    <source>
        <dbReference type="SAM" id="MobiDB-lite"/>
    </source>
</evidence>
<evidence type="ECO:0000313" key="3">
    <source>
        <dbReference type="Proteomes" id="UP001556367"/>
    </source>
</evidence>
<proteinExistence type="predicted"/>
<accession>A0ABR3JRT1</accession>
<feature type="compositionally biased region" description="Polar residues" evidence="1">
    <location>
        <begin position="91"/>
        <end position="102"/>
    </location>
</feature>
<gene>
    <name evidence="2" type="ORF">HGRIS_000474</name>
</gene>
<protein>
    <submittedName>
        <fullName evidence="2">Uncharacterized protein</fullName>
    </submittedName>
</protein>
<keyword evidence="3" id="KW-1185">Reference proteome</keyword>
<comment type="caution">
    <text evidence="2">The sequence shown here is derived from an EMBL/GenBank/DDBJ whole genome shotgun (WGS) entry which is preliminary data.</text>
</comment>
<evidence type="ECO:0000313" key="2">
    <source>
        <dbReference type="EMBL" id="KAL0958329.1"/>
    </source>
</evidence>
<dbReference type="EMBL" id="JASNQZ010000004">
    <property type="protein sequence ID" value="KAL0958329.1"/>
    <property type="molecule type" value="Genomic_DNA"/>
</dbReference>